<accession>A0A8B9BF41</accession>
<organism evidence="1 2">
    <name type="scientific">Anser brachyrhynchus</name>
    <name type="common">Pink-footed goose</name>
    <dbReference type="NCBI Taxonomy" id="132585"/>
    <lineage>
        <taxon>Eukaryota</taxon>
        <taxon>Metazoa</taxon>
        <taxon>Chordata</taxon>
        <taxon>Craniata</taxon>
        <taxon>Vertebrata</taxon>
        <taxon>Euteleostomi</taxon>
        <taxon>Archelosauria</taxon>
        <taxon>Archosauria</taxon>
        <taxon>Dinosauria</taxon>
        <taxon>Saurischia</taxon>
        <taxon>Theropoda</taxon>
        <taxon>Coelurosauria</taxon>
        <taxon>Aves</taxon>
        <taxon>Neognathae</taxon>
        <taxon>Galloanserae</taxon>
        <taxon>Anseriformes</taxon>
        <taxon>Anatidae</taxon>
        <taxon>Anserinae</taxon>
        <taxon>Anser</taxon>
    </lineage>
</organism>
<protein>
    <submittedName>
        <fullName evidence="1">Uncharacterized protein</fullName>
    </submittedName>
</protein>
<name>A0A8B9BF41_9AVES</name>
<evidence type="ECO:0000313" key="2">
    <source>
        <dbReference type="Proteomes" id="UP000694426"/>
    </source>
</evidence>
<dbReference type="Proteomes" id="UP000694426">
    <property type="component" value="Unplaced"/>
</dbReference>
<dbReference type="Ensembl" id="ENSABRT00000004516.1">
    <property type="protein sequence ID" value="ENSABRP00000003105.1"/>
    <property type="gene ID" value="ENSABRG00000002964.1"/>
</dbReference>
<keyword evidence="2" id="KW-1185">Reference proteome</keyword>
<dbReference type="GeneTree" id="ENSGT00980000199378"/>
<evidence type="ECO:0000313" key="1">
    <source>
        <dbReference type="Ensembl" id="ENSABRP00000003105.1"/>
    </source>
</evidence>
<dbReference type="AlphaFoldDB" id="A0A8B9BF41"/>
<reference evidence="1" key="1">
    <citation type="submission" date="2025-08" db="UniProtKB">
        <authorList>
            <consortium name="Ensembl"/>
        </authorList>
    </citation>
    <scope>IDENTIFICATION</scope>
</reference>
<reference evidence="1" key="2">
    <citation type="submission" date="2025-09" db="UniProtKB">
        <authorList>
            <consortium name="Ensembl"/>
        </authorList>
    </citation>
    <scope>IDENTIFICATION</scope>
</reference>
<proteinExistence type="predicted"/>
<sequence>VVSTPGGAAFPKPGTNNLFCCFHLLLICPLPSYLAFTIPFFPVFPEWPEFCGQLLSWPAERCPGHQSQWNPVLTAAWSTSPPEAGRIYLSFSLQTHPPLVPAVQPPW</sequence>